<keyword evidence="2" id="KW-0805">Transcription regulation</keyword>
<comment type="caution">
    <text evidence="8">The sequence shown here is derived from an EMBL/GenBank/DDBJ whole genome shotgun (WGS) entry which is preliminary data.</text>
</comment>
<dbReference type="AlphaFoldDB" id="A0ABD1Y3Q3"/>
<evidence type="ECO:0000256" key="2">
    <source>
        <dbReference type="ARBA" id="ARBA00023015"/>
    </source>
</evidence>
<evidence type="ECO:0000259" key="7">
    <source>
        <dbReference type="PROSITE" id="PS51032"/>
    </source>
</evidence>
<feature type="region of interest" description="Disordered" evidence="6">
    <location>
        <begin position="1"/>
        <end position="27"/>
    </location>
</feature>
<feature type="domain" description="AP2/ERF" evidence="7">
    <location>
        <begin position="4"/>
        <end position="81"/>
    </location>
</feature>
<gene>
    <name evidence="8" type="ORF">R1flu_001508</name>
</gene>
<evidence type="ECO:0000256" key="6">
    <source>
        <dbReference type="SAM" id="MobiDB-lite"/>
    </source>
</evidence>
<evidence type="ECO:0000256" key="5">
    <source>
        <dbReference type="ARBA" id="ARBA00023242"/>
    </source>
</evidence>
<dbReference type="SUPFAM" id="SSF54171">
    <property type="entry name" value="DNA-binding domain"/>
    <property type="match status" value="1"/>
</dbReference>
<accession>A0ABD1Y3Q3</accession>
<dbReference type="EMBL" id="JBHFFA010000006">
    <property type="protein sequence ID" value="KAL2621303.1"/>
    <property type="molecule type" value="Genomic_DNA"/>
</dbReference>
<proteinExistence type="predicted"/>
<dbReference type="PROSITE" id="PS51032">
    <property type="entry name" value="AP2_ERF"/>
    <property type="match status" value="1"/>
</dbReference>
<comment type="subcellular location">
    <subcellularLocation>
        <location evidence="1">Nucleus</location>
    </subcellularLocation>
</comment>
<dbReference type="Gene3D" id="3.30.730.10">
    <property type="entry name" value="AP2/ERF domain"/>
    <property type="match status" value="1"/>
</dbReference>
<dbReference type="Proteomes" id="UP001605036">
    <property type="component" value="Unassembled WGS sequence"/>
</dbReference>
<evidence type="ECO:0000256" key="1">
    <source>
        <dbReference type="ARBA" id="ARBA00004123"/>
    </source>
</evidence>
<dbReference type="SMART" id="SM00380">
    <property type="entry name" value="AP2"/>
    <property type="match status" value="1"/>
</dbReference>
<dbReference type="GO" id="GO:0003677">
    <property type="term" value="F:DNA binding"/>
    <property type="evidence" value="ECO:0007669"/>
    <property type="project" value="UniProtKB-KW"/>
</dbReference>
<dbReference type="GO" id="GO:0005634">
    <property type="term" value="C:nucleus"/>
    <property type="evidence" value="ECO:0007669"/>
    <property type="project" value="UniProtKB-SubCell"/>
</dbReference>
<dbReference type="InterPro" id="IPR016177">
    <property type="entry name" value="DNA-bd_dom_sf"/>
</dbReference>
<evidence type="ECO:0000256" key="4">
    <source>
        <dbReference type="ARBA" id="ARBA00023163"/>
    </source>
</evidence>
<keyword evidence="3" id="KW-0238">DNA-binding</keyword>
<organism evidence="8 9">
    <name type="scientific">Riccia fluitans</name>
    <dbReference type="NCBI Taxonomy" id="41844"/>
    <lineage>
        <taxon>Eukaryota</taxon>
        <taxon>Viridiplantae</taxon>
        <taxon>Streptophyta</taxon>
        <taxon>Embryophyta</taxon>
        <taxon>Marchantiophyta</taxon>
        <taxon>Marchantiopsida</taxon>
        <taxon>Marchantiidae</taxon>
        <taxon>Marchantiales</taxon>
        <taxon>Ricciaceae</taxon>
        <taxon>Riccia</taxon>
    </lineage>
</organism>
<keyword evidence="5" id="KW-0539">Nucleus</keyword>
<name>A0ABD1Y3Q3_9MARC</name>
<dbReference type="InterPro" id="IPR001471">
    <property type="entry name" value="AP2/ERF_dom"/>
</dbReference>
<sequence>MGTHYDGASDASDLNVPSKGVRKRGDKWVAEIRSRRLRRGQHPARKWLGTFDSAAKATEAYLRAEKKIRPSVSNSRPVTVRSGASSQRLFPSYSAHPEEKRLFVEPIPKWYRKTGVCIGRASGRSKRRPVFRDRLYSAQEKFQEEAKLTHGDAPDTERKRTKIRAMMKSSAIFFFIRF</sequence>
<reference evidence="8 9" key="1">
    <citation type="submission" date="2024-09" db="EMBL/GenBank/DDBJ databases">
        <title>Chromosome-scale assembly of Riccia fluitans.</title>
        <authorList>
            <person name="Paukszto L."/>
            <person name="Sawicki J."/>
            <person name="Karawczyk K."/>
            <person name="Piernik-Szablinska J."/>
            <person name="Szczecinska M."/>
            <person name="Mazdziarz M."/>
        </authorList>
    </citation>
    <scope>NUCLEOTIDE SEQUENCE [LARGE SCALE GENOMIC DNA]</scope>
    <source>
        <strain evidence="8">Rf_01</strain>
        <tissue evidence="8">Aerial parts of the thallus</tissue>
    </source>
</reference>
<evidence type="ECO:0000256" key="3">
    <source>
        <dbReference type="ARBA" id="ARBA00023125"/>
    </source>
</evidence>
<keyword evidence="9" id="KW-1185">Reference proteome</keyword>
<protein>
    <recommendedName>
        <fullName evidence="7">AP2/ERF domain-containing protein</fullName>
    </recommendedName>
</protein>
<evidence type="ECO:0000313" key="9">
    <source>
        <dbReference type="Proteomes" id="UP001605036"/>
    </source>
</evidence>
<dbReference type="InterPro" id="IPR036955">
    <property type="entry name" value="AP2/ERF_dom_sf"/>
</dbReference>
<keyword evidence="4" id="KW-0804">Transcription</keyword>
<evidence type="ECO:0000313" key="8">
    <source>
        <dbReference type="EMBL" id="KAL2621303.1"/>
    </source>
</evidence>